<protein>
    <submittedName>
        <fullName evidence="3">TolC family protein</fullName>
    </submittedName>
</protein>
<dbReference type="RefSeq" id="WP_161083314.1">
    <property type="nucleotide sequence ID" value="NZ_WWCX01000011.1"/>
</dbReference>
<proteinExistence type="inferred from homology"/>
<dbReference type="PANTHER" id="PTHR30203:SF24">
    <property type="entry name" value="BLR4935 PROTEIN"/>
    <property type="match status" value="1"/>
</dbReference>
<comment type="similarity">
    <text evidence="1">Belongs to the outer membrane factor (OMF) (TC 1.B.17) family.</text>
</comment>
<dbReference type="GO" id="GO:0015562">
    <property type="term" value="F:efflux transmembrane transporter activity"/>
    <property type="evidence" value="ECO:0007669"/>
    <property type="project" value="InterPro"/>
</dbReference>
<evidence type="ECO:0000256" key="2">
    <source>
        <dbReference type="SAM" id="SignalP"/>
    </source>
</evidence>
<comment type="caution">
    <text evidence="3">The sequence shown here is derived from an EMBL/GenBank/DDBJ whole genome shotgun (WGS) entry which is preliminary data.</text>
</comment>
<accession>A0A845GNA5</accession>
<reference evidence="3" key="1">
    <citation type="submission" date="2019-12" db="EMBL/GenBank/DDBJ databases">
        <title>Novel species isolated from a subtropical stream in China.</title>
        <authorList>
            <person name="Lu H."/>
        </authorList>
    </citation>
    <scope>NUCLEOTIDE SEQUENCE [LARGE SCALE GENOMIC DNA]</scope>
    <source>
        <strain evidence="3">FT81W</strain>
    </source>
</reference>
<evidence type="ECO:0000313" key="3">
    <source>
        <dbReference type="EMBL" id="MYM94119.1"/>
    </source>
</evidence>
<gene>
    <name evidence="3" type="ORF">GTP90_09640</name>
</gene>
<name>A0A845GNA5_9BURK</name>
<dbReference type="AlphaFoldDB" id="A0A845GNA5"/>
<evidence type="ECO:0000256" key="1">
    <source>
        <dbReference type="ARBA" id="ARBA00007613"/>
    </source>
</evidence>
<feature type="signal peptide" evidence="2">
    <location>
        <begin position="1"/>
        <end position="24"/>
    </location>
</feature>
<dbReference type="Gene3D" id="1.20.1600.10">
    <property type="entry name" value="Outer membrane efflux proteins (OEP)"/>
    <property type="match status" value="1"/>
</dbReference>
<dbReference type="InterPro" id="IPR010131">
    <property type="entry name" value="MdtP/NodT-like"/>
</dbReference>
<keyword evidence="2" id="KW-0732">Signal</keyword>
<feature type="chain" id="PRO_5032574615" evidence="2">
    <location>
        <begin position="25"/>
        <end position="439"/>
    </location>
</feature>
<dbReference type="PANTHER" id="PTHR30203">
    <property type="entry name" value="OUTER MEMBRANE CATION EFFLUX PROTEIN"/>
    <property type="match status" value="1"/>
</dbReference>
<sequence length="439" mass="47345">MQSRHFVLGAAVLFAQLFPFSIQAADQQSAPFTIGEPARSVDINSAPLTLEQAISMTLSASPQLRSAAQSVAIAEGARVQAGVRPNPELSLLREGMSSRTNRTDTYQLSQPIELGGKRSARIKLADQDQALARGDVNVTASELRADVTAAYLEALTAQEHVALARESLSLAGKATNAAGRRVAAGKISPLEQTRSSVAEAGARLELSQAVADAALARRRLSAFWGSIQAEERSLVTPEINLAAIPALRDLQSRLDASPQMQRARMQIAREEAGVNLAKADRVPDVTLTLGKKKDFQTTVSQTVVGLAIPLPLFNRNQGNLFSALRRVDKAKTDAEIEYLNATQALADAHQRASVAQEQIESMRKDILPGAQSAFDAAVTGFELGKFGFIDVLDAQRTLFQSRAQYLSALSARYRSFAELERYIAVDINAGNYSTDRNAK</sequence>
<dbReference type="Proteomes" id="UP000447355">
    <property type="component" value="Unassembled WGS sequence"/>
</dbReference>
<organism evidence="3 4">
    <name type="scientific">Duganella vulcania</name>
    <dbReference type="NCBI Taxonomy" id="2692166"/>
    <lineage>
        <taxon>Bacteria</taxon>
        <taxon>Pseudomonadati</taxon>
        <taxon>Pseudomonadota</taxon>
        <taxon>Betaproteobacteria</taxon>
        <taxon>Burkholderiales</taxon>
        <taxon>Oxalobacteraceae</taxon>
        <taxon>Telluria group</taxon>
        <taxon>Duganella</taxon>
    </lineage>
</organism>
<dbReference type="Pfam" id="PF02321">
    <property type="entry name" value="OEP"/>
    <property type="match status" value="2"/>
</dbReference>
<dbReference type="EMBL" id="WWCX01000011">
    <property type="protein sequence ID" value="MYM94119.1"/>
    <property type="molecule type" value="Genomic_DNA"/>
</dbReference>
<evidence type="ECO:0000313" key="4">
    <source>
        <dbReference type="Proteomes" id="UP000447355"/>
    </source>
</evidence>
<dbReference type="InterPro" id="IPR003423">
    <property type="entry name" value="OMP_efflux"/>
</dbReference>
<dbReference type="SUPFAM" id="SSF56954">
    <property type="entry name" value="Outer membrane efflux proteins (OEP)"/>
    <property type="match status" value="1"/>
</dbReference>